<dbReference type="KEGG" id="btab:109035849"/>
<dbReference type="PANTHER" id="PTHR11225:SF4">
    <property type="entry name" value="NUCLEAR PORE COMPLEX PROTEIN NUP93"/>
    <property type="match status" value="1"/>
</dbReference>
<keyword evidence="3 5" id="KW-0906">Nuclear pore complex</keyword>
<evidence type="ECO:0000256" key="4">
    <source>
        <dbReference type="ARBA" id="ARBA00023242"/>
    </source>
</evidence>
<dbReference type="GO" id="GO:0006606">
    <property type="term" value="P:protein import into nucleus"/>
    <property type="evidence" value="ECO:0007669"/>
    <property type="project" value="TreeGrafter"/>
</dbReference>
<accession>A0A9P0AFY1</accession>
<dbReference type="InterPro" id="IPR007231">
    <property type="entry name" value="Nucleoporin_int_Nup93/Nic96"/>
</dbReference>
<dbReference type="EMBL" id="OU963868">
    <property type="protein sequence ID" value="CAH0393711.1"/>
    <property type="molecule type" value="Genomic_DNA"/>
</dbReference>
<organism evidence="6 7">
    <name type="scientific">Bemisia tabaci</name>
    <name type="common">Sweetpotato whitefly</name>
    <name type="synonym">Aleurodes tabaci</name>
    <dbReference type="NCBI Taxonomy" id="7038"/>
    <lineage>
        <taxon>Eukaryota</taxon>
        <taxon>Metazoa</taxon>
        <taxon>Ecdysozoa</taxon>
        <taxon>Arthropoda</taxon>
        <taxon>Hexapoda</taxon>
        <taxon>Insecta</taxon>
        <taxon>Pterygota</taxon>
        <taxon>Neoptera</taxon>
        <taxon>Paraneoptera</taxon>
        <taxon>Hemiptera</taxon>
        <taxon>Sternorrhyncha</taxon>
        <taxon>Aleyrodoidea</taxon>
        <taxon>Aleyrodidae</taxon>
        <taxon>Aleyrodinae</taxon>
        <taxon>Bemisia</taxon>
    </lineage>
</organism>
<evidence type="ECO:0000256" key="1">
    <source>
        <dbReference type="ARBA" id="ARBA00004567"/>
    </source>
</evidence>
<keyword evidence="5" id="KW-0813">Transport</keyword>
<name>A0A9P0AFY1_BEMTA</name>
<proteinExistence type="inferred from homology"/>
<dbReference type="PANTHER" id="PTHR11225">
    <property type="entry name" value="NUCLEAR PORE COMPLEX PROTEIN NUP93 NUCLEOPORIN NUP93 DEAD EYE PROTEIN"/>
    <property type="match status" value="1"/>
</dbReference>
<keyword evidence="5" id="KW-0509">mRNA transport</keyword>
<dbReference type="Proteomes" id="UP001152759">
    <property type="component" value="Chromosome 7"/>
</dbReference>
<dbReference type="GO" id="GO:0016973">
    <property type="term" value="P:poly(A)+ mRNA export from nucleus"/>
    <property type="evidence" value="ECO:0007669"/>
    <property type="project" value="TreeGrafter"/>
</dbReference>
<evidence type="ECO:0000313" key="7">
    <source>
        <dbReference type="Proteomes" id="UP001152759"/>
    </source>
</evidence>
<dbReference type="AlphaFoldDB" id="A0A9P0AFY1"/>
<keyword evidence="4 5" id="KW-0539">Nucleus</keyword>
<comment type="similarity">
    <text evidence="2 5">Belongs to the nucleoporin interacting component (NIC) family.</text>
</comment>
<comment type="subcellular location">
    <subcellularLocation>
        <location evidence="1 5">Nucleus</location>
        <location evidence="1 5">Nuclear pore complex</location>
    </subcellularLocation>
</comment>
<sequence>MAESDFNDLLQAAERLACEVEGNEELPRVDRTLRQVLEASNDLWSRVTHTGAQDVQANLLLGTRGVDLPELSQKLEVLSARKTFEPLEPVPETDVHNYLKNEGENAILSLIDETYKSTLTSLDEKYQKVLKEDWFLEKHKLMNSLIGYSSHVIELPIRSQPKTINEAIGSKSLLDSFETAYSKHLIDYNIACVTNKPRPNLAEDFLSVAINSKNEKIINLWQMVNSMIMLPPQNKGESLTARLSKQLTEKMISQAKNYLENMYKDYMKSVVSGRLEQAQRGGVPGTFTLVRSFVAVLIGGNTIGLDDTIVEGQPVWPMIYYCLRCGDIPAAIHCATLAGIGMEEFIVALNEMKSNILKRVSDKSRTQIRSQYRRSVRHSSDPFKRAVYCVIGACDVVDEHKEVAKTADDYLWIKLSQVSPEDDDKRPEAPSSDKITFSLLQTLILEEYGEAYYNAQEQPHVYAQMLILTGQFESAIEFLMRNNSLKVHAVHIAILLYIRGLLSITVTAKSPLLVKDPKDPAPMRRLNLARVILLYARRFDVHDIREALHYYYVLRELSTPVGDSLFSLCVSNLILETREFDLILGKMESRGDRKPGLIDEFSGDASCVAAVMECVAAQTEAKGQFEDAIKIYDLVGNHEKVLSLMNTLMCQVVHRVGAENTNSLRSRLSILADDIGARYGGQRINALPETVATFHLFRDLYMFFDYYYEKKHNLALEVIQSTHLIPMTSSEVPEYVSKFEKIEEPVVHLIPEVLVATMSMIHGQYSHLKKKGSGSVSDQHSKEKTLEFLRERAKALTTFAGSISYRMSSQINSKLVQMELMMH</sequence>
<keyword evidence="7" id="KW-1185">Reference proteome</keyword>
<keyword evidence="5" id="KW-0653">Protein transport</keyword>
<evidence type="ECO:0000256" key="5">
    <source>
        <dbReference type="RuleBase" id="RU364035"/>
    </source>
</evidence>
<keyword evidence="5" id="KW-0472">Membrane</keyword>
<evidence type="ECO:0000256" key="3">
    <source>
        <dbReference type="ARBA" id="ARBA00023132"/>
    </source>
</evidence>
<gene>
    <name evidence="6" type="ORF">BEMITA_LOCUS12081</name>
</gene>
<reference evidence="6" key="1">
    <citation type="submission" date="2021-12" db="EMBL/GenBank/DDBJ databases">
        <authorList>
            <person name="King R."/>
        </authorList>
    </citation>
    <scope>NUCLEOTIDE SEQUENCE</scope>
</reference>
<evidence type="ECO:0000313" key="6">
    <source>
        <dbReference type="EMBL" id="CAH0393711.1"/>
    </source>
</evidence>
<protein>
    <recommendedName>
        <fullName evidence="5">Nuclear pore protein</fullName>
    </recommendedName>
</protein>
<dbReference type="GO" id="GO:0017056">
    <property type="term" value="F:structural constituent of nuclear pore"/>
    <property type="evidence" value="ECO:0007669"/>
    <property type="project" value="InterPro"/>
</dbReference>
<evidence type="ECO:0000256" key="2">
    <source>
        <dbReference type="ARBA" id="ARBA00010186"/>
    </source>
</evidence>
<dbReference type="GO" id="GO:0005643">
    <property type="term" value="C:nuclear pore"/>
    <property type="evidence" value="ECO:0007669"/>
    <property type="project" value="UniProtKB-SubCell"/>
</dbReference>
<keyword evidence="5" id="KW-0811">Translocation</keyword>
<dbReference type="Pfam" id="PF04097">
    <property type="entry name" value="Nic96"/>
    <property type="match status" value="1"/>
</dbReference>
<dbReference type="OrthoDB" id="1918363at2759"/>